<dbReference type="InterPro" id="IPR051407">
    <property type="entry name" value="Bact_OM_lipoprot/Surf_antigen"/>
</dbReference>
<protein>
    <recommendedName>
        <fullName evidence="4">SH3b domain-containing protein</fullName>
    </recommendedName>
</protein>
<dbReference type="SMART" id="SM00287">
    <property type="entry name" value="SH3b"/>
    <property type="match status" value="1"/>
</dbReference>
<dbReference type="InterPro" id="IPR003646">
    <property type="entry name" value="SH3-like_bac-type"/>
</dbReference>
<comment type="subcellular location">
    <subcellularLocation>
        <location evidence="1">Membrane</location>
    </subcellularLocation>
</comment>
<dbReference type="GO" id="GO:0019867">
    <property type="term" value="C:outer membrane"/>
    <property type="evidence" value="ECO:0007669"/>
    <property type="project" value="InterPro"/>
</dbReference>
<dbReference type="AlphaFoldDB" id="A0A2N7UQ00"/>
<dbReference type="Pfam" id="PF05433">
    <property type="entry name" value="Rick_17kDa_Anti"/>
    <property type="match status" value="1"/>
</dbReference>
<comment type="caution">
    <text evidence="5">The sequence shown here is derived from an EMBL/GenBank/DDBJ whole genome shotgun (WGS) entry which is preliminary data.</text>
</comment>
<evidence type="ECO:0000313" key="6">
    <source>
        <dbReference type="Proteomes" id="UP000235547"/>
    </source>
</evidence>
<dbReference type="InterPro" id="IPR008816">
    <property type="entry name" value="Gly_zipper_2TM_dom"/>
</dbReference>
<evidence type="ECO:0000313" key="5">
    <source>
        <dbReference type="EMBL" id="PMR82506.1"/>
    </source>
</evidence>
<accession>A0A2N7UQ00</accession>
<evidence type="ECO:0000259" key="4">
    <source>
        <dbReference type="PROSITE" id="PS51781"/>
    </source>
</evidence>
<dbReference type="OrthoDB" id="9816009at2"/>
<dbReference type="Proteomes" id="UP000235547">
    <property type="component" value="Unassembled WGS sequence"/>
</dbReference>
<dbReference type="Pfam" id="PF08239">
    <property type="entry name" value="SH3_3"/>
    <property type="match status" value="1"/>
</dbReference>
<dbReference type="EMBL" id="PNRG01000004">
    <property type="protein sequence ID" value="PMR82506.1"/>
    <property type="molecule type" value="Genomic_DNA"/>
</dbReference>
<feature type="domain" description="SH3b" evidence="4">
    <location>
        <begin position="178"/>
        <end position="243"/>
    </location>
</feature>
<sequence>MNGCRGEQRGISRSWGALQTQGMGMNDSKTTMWVRGPIKALTMGVAAGGLVFALSGCETTGGGFESDSLGTLIGAGTGALLGSRIGGGSGRIVAGAAGAVVGGLIGREIARHLSQSGQQQMATANQRALDTGQTQVWEDPETGARGETAVSERSTRQQQVQVSVKRDRVDEIPPIDLIGATYVASTGSNVRGGPGTDYRSVGSLSSGQRVQVVGKVQGSDWYLISEGGAANGFVSSSLLRPVPAEQQAPVTPASSGGGDVMLVEASQTCNVNTTRVTQPNGEVVEDRIRICQGPDGYVIEEA</sequence>
<evidence type="ECO:0000256" key="1">
    <source>
        <dbReference type="ARBA" id="ARBA00004370"/>
    </source>
</evidence>
<feature type="region of interest" description="Disordered" evidence="3">
    <location>
        <begin position="138"/>
        <end position="165"/>
    </location>
</feature>
<organism evidence="5 6">
    <name type="scientific">Halomonas urumqiensis</name>
    <dbReference type="NCBI Taxonomy" id="1684789"/>
    <lineage>
        <taxon>Bacteria</taxon>
        <taxon>Pseudomonadati</taxon>
        <taxon>Pseudomonadota</taxon>
        <taxon>Gammaproteobacteria</taxon>
        <taxon>Oceanospirillales</taxon>
        <taxon>Halomonadaceae</taxon>
        <taxon>Halomonas</taxon>
    </lineage>
</organism>
<reference evidence="5 6" key="1">
    <citation type="submission" date="2018-01" db="EMBL/GenBank/DDBJ databases">
        <title>Halomonas endophytica sp. nov., isolated from storage liquid in the stems of Populus euphratica.</title>
        <authorList>
            <person name="Chen C."/>
        </authorList>
    </citation>
    <scope>NUCLEOTIDE SEQUENCE [LARGE SCALE GENOMIC DNA]</scope>
    <source>
        <strain evidence="5 6">BZ-SZ-XJ27</strain>
    </source>
</reference>
<dbReference type="PROSITE" id="PS51781">
    <property type="entry name" value="SH3B"/>
    <property type="match status" value="1"/>
</dbReference>
<evidence type="ECO:0000256" key="2">
    <source>
        <dbReference type="ARBA" id="ARBA00023136"/>
    </source>
</evidence>
<dbReference type="Gene3D" id="2.30.30.40">
    <property type="entry name" value="SH3 Domains"/>
    <property type="match status" value="1"/>
</dbReference>
<evidence type="ECO:0000256" key="3">
    <source>
        <dbReference type="SAM" id="MobiDB-lite"/>
    </source>
</evidence>
<dbReference type="PANTHER" id="PTHR35603">
    <property type="match status" value="1"/>
</dbReference>
<name>A0A2N7UQ00_9GAMM</name>
<keyword evidence="2" id="KW-0472">Membrane</keyword>
<keyword evidence="6" id="KW-1185">Reference proteome</keyword>
<dbReference type="PANTHER" id="PTHR35603:SF2">
    <property type="entry name" value="OUTER MEMBRANE LIPOPROTEIN"/>
    <property type="match status" value="1"/>
</dbReference>
<proteinExistence type="predicted"/>
<gene>
    <name evidence="5" type="ORF">C1H70_01950</name>
</gene>